<proteinExistence type="predicted"/>
<sequence>MLWWSFYFAKLLLQRYAEDLFVFASPSLSDVAGRPRLRFTVLPTEWIGSSCNGGMSRDASDVGWCWFAVLSLIEVVGATFALEPSRLEPFLGVR</sequence>
<evidence type="ECO:0008006" key="4">
    <source>
        <dbReference type="Google" id="ProtNLM"/>
    </source>
</evidence>
<dbReference type="EMBL" id="BSYO01000015">
    <property type="protein sequence ID" value="GMH15559.1"/>
    <property type="molecule type" value="Genomic_DNA"/>
</dbReference>
<organism evidence="2 3">
    <name type="scientific">Nepenthes gracilis</name>
    <name type="common">Slender pitcher plant</name>
    <dbReference type="NCBI Taxonomy" id="150966"/>
    <lineage>
        <taxon>Eukaryota</taxon>
        <taxon>Viridiplantae</taxon>
        <taxon>Streptophyta</taxon>
        <taxon>Embryophyta</taxon>
        <taxon>Tracheophyta</taxon>
        <taxon>Spermatophyta</taxon>
        <taxon>Magnoliopsida</taxon>
        <taxon>eudicotyledons</taxon>
        <taxon>Gunneridae</taxon>
        <taxon>Pentapetalae</taxon>
        <taxon>Caryophyllales</taxon>
        <taxon>Nepenthaceae</taxon>
        <taxon>Nepenthes</taxon>
    </lineage>
</organism>
<dbReference type="AlphaFoldDB" id="A0AAD3SRD4"/>
<feature type="signal peptide" evidence="1">
    <location>
        <begin position="1"/>
        <end position="17"/>
    </location>
</feature>
<reference evidence="2" key="1">
    <citation type="submission" date="2023-05" db="EMBL/GenBank/DDBJ databases">
        <title>Nepenthes gracilis genome sequencing.</title>
        <authorList>
            <person name="Fukushima K."/>
        </authorList>
    </citation>
    <scope>NUCLEOTIDE SEQUENCE</scope>
    <source>
        <strain evidence="2">SING2019-196</strain>
    </source>
</reference>
<comment type="caution">
    <text evidence="2">The sequence shown here is derived from an EMBL/GenBank/DDBJ whole genome shotgun (WGS) entry which is preliminary data.</text>
</comment>
<evidence type="ECO:0000313" key="2">
    <source>
        <dbReference type="EMBL" id="GMH15559.1"/>
    </source>
</evidence>
<accession>A0AAD3SRD4</accession>
<evidence type="ECO:0000256" key="1">
    <source>
        <dbReference type="SAM" id="SignalP"/>
    </source>
</evidence>
<name>A0AAD3SRD4_NEPGR</name>
<feature type="chain" id="PRO_5041917515" description="Secreted protein" evidence="1">
    <location>
        <begin position="18"/>
        <end position="94"/>
    </location>
</feature>
<gene>
    <name evidence="2" type="ORF">Nepgr_017400</name>
</gene>
<keyword evidence="3" id="KW-1185">Reference proteome</keyword>
<keyword evidence="1" id="KW-0732">Signal</keyword>
<dbReference type="Proteomes" id="UP001279734">
    <property type="component" value="Unassembled WGS sequence"/>
</dbReference>
<protein>
    <recommendedName>
        <fullName evidence="4">Secreted protein</fullName>
    </recommendedName>
</protein>
<evidence type="ECO:0000313" key="3">
    <source>
        <dbReference type="Proteomes" id="UP001279734"/>
    </source>
</evidence>